<sequence>CAALISTEEKLIVLKQVQELIINKDPSLLDNFLDEIIAFQTDKSIEVRKFVIGFIEEACKRDNELLLRLIANLNMLMRDESVNVVKKAILTLTQLYKVALQVSFSVSDMQEPCWDMVTQMKEDVLALLDSDNDGVRTHAIKFTESLIITLSPRTPDSDTPKKQEGDISLDKIPKDHTYIRYAQQTWNFIYFFIRKITFFWTPSTPPKKSVLP</sequence>
<reference evidence="5" key="1">
    <citation type="submission" date="2025-08" db="UniProtKB">
        <authorList>
            <consortium name="Ensembl"/>
        </authorList>
    </citation>
    <scope>IDENTIFICATION</scope>
</reference>
<evidence type="ECO:0000313" key="5">
    <source>
        <dbReference type="Ensembl" id="ENSSGRP00000006932.1"/>
    </source>
</evidence>
<dbReference type="GO" id="GO:0005847">
    <property type="term" value="C:mRNA cleavage and polyadenylation specificity factor complex"/>
    <property type="evidence" value="ECO:0007669"/>
    <property type="project" value="TreeGrafter"/>
</dbReference>
<dbReference type="PANTHER" id="PTHR15245">
    <property type="entry name" value="SYMPLEKIN-RELATED"/>
    <property type="match status" value="1"/>
</dbReference>
<dbReference type="Gene3D" id="1.25.10.10">
    <property type="entry name" value="Leucine-rich Repeat Variant"/>
    <property type="match status" value="1"/>
</dbReference>
<keyword evidence="6" id="KW-1185">Reference proteome</keyword>
<dbReference type="Pfam" id="PF11935">
    <property type="entry name" value="SYMPK_PTA1_N"/>
    <property type="match status" value="1"/>
</dbReference>
<dbReference type="InterPro" id="IPR016024">
    <property type="entry name" value="ARM-type_fold"/>
</dbReference>
<dbReference type="Ensembl" id="ENSSGRT00000007560.1">
    <property type="protein sequence ID" value="ENSSGRP00000006932.1"/>
    <property type="gene ID" value="ENSSGRG00000004716.1"/>
</dbReference>
<evidence type="ECO:0000313" key="6">
    <source>
        <dbReference type="Proteomes" id="UP000472262"/>
    </source>
</evidence>
<evidence type="ECO:0000259" key="4">
    <source>
        <dbReference type="Pfam" id="PF11935"/>
    </source>
</evidence>
<gene>
    <name evidence="5" type="primary">LOC107578195</name>
</gene>
<dbReference type="InterPro" id="IPR032460">
    <property type="entry name" value="Symplekin/Pta1_N"/>
</dbReference>
<evidence type="ECO:0000256" key="1">
    <source>
        <dbReference type="ARBA" id="ARBA00004123"/>
    </source>
</evidence>
<dbReference type="SUPFAM" id="SSF48371">
    <property type="entry name" value="ARM repeat"/>
    <property type="match status" value="1"/>
</dbReference>
<accession>A0A672K7Y6</accession>
<reference evidence="5" key="2">
    <citation type="submission" date="2025-09" db="UniProtKB">
        <authorList>
            <consortium name="Ensembl"/>
        </authorList>
    </citation>
    <scope>IDENTIFICATION</scope>
</reference>
<feature type="domain" description="Symplekin/Pta1 N-terminal" evidence="4">
    <location>
        <begin position="82"/>
        <end position="183"/>
    </location>
</feature>
<evidence type="ECO:0000256" key="3">
    <source>
        <dbReference type="ARBA" id="ARBA00023242"/>
    </source>
</evidence>
<dbReference type="OMA" id="YSECFLQ"/>
<proteinExistence type="predicted"/>
<protein>
    <submittedName>
        <fullName evidence="5">Symplekin-like</fullName>
    </submittedName>
</protein>
<dbReference type="Proteomes" id="UP000472262">
    <property type="component" value="Unassembled WGS sequence"/>
</dbReference>
<dbReference type="GO" id="GO:0006397">
    <property type="term" value="P:mRNA processing"/>
    <property type="evidence" value="ECO:0007669"/>
    <property type="project" value="UniProtKB-KW"/>
</dbReference>
<name>A0A672K7Y6_SINGR</name>
<dbReference type="AlphaFoldDB" id="A0A672K7Y6"/>
<dbReference type="InterPro" id="IPR021850">
    <property type="entry name" value="Symplekin/Pta1"/>
</dbReference>
<dbReference type="PANTHER" id="PTHR15245:SF20">
    <property type="entry name" value="SYMPLEKIN"/>
    <property type="match status" value="1"/>
</dbReference>
<evidence type="ECO:0000256" key="2">
    <source>
        <dbReference type="ARBA" id="ARBA00022664"/>
    </source>
</evidence>
<comment type="subcellular location">
    <subcellularLocation>
        <location evidence="1">Nucleus</location>
    </subcellularLocation>
</comment>
<organism evidence="5 6">
    <name type="scientific">Sinocyclocheilus grahami</name>
    <name type="common">Dianchi golden-line fish</name>
    <name type="synonym">Barbus grahami</name>
    <dbReference type="NCBI Taxonomy" id="75366"/>
    <lineage>
        <taxon>Eukaryota</taxon>
        <taxon>Metazoa</taxon>
        <taxon>Chordata</taxon>
        <taxon>Craniata</taxon>
        <taxon>Vertebrata</taxon>
        <taxon>Euteleostomi</taxon>
        <taxon>Actinopterygii</taxon>
        <taxon>Neopterygii</taxon>
        <taxon>Teleostei</taxon>
        <taxon>Ostariophysi</taxon>
        <taxon>Cypriniformes</taxon>
        <taxon>Cyprinidae</taxon>
        <taxon>Cyprininae</taxon>
        <taxon>Sinocyclocheilus</taxon>
    </lineage>
</organism>
<keyword evidence="3" id="KW-0539">Nucleus</keyword>
<keyword evidence="2" id="KW-0507">mRNA processing</keyword>
<dbReference type="InterPro" id="IPR011989">
    <property type="entry name" value="ARM-like"/>
</dbReference>